<sequence>MAFIRLGGTSSCSAQEIKKAFEKLAPALGSDLRQIISEVEQGAARLFCADRECYFVLRGETDFSGRELVIVAMAGKNAVKHTKEIHQRAKRAGYQTIRLHTLKPAAMLRMGRGLGYQPAETILRAVL</sequence>
<evidence type="ECO:0000313" key="2">
    <source>
        <dbReference type="Proteomes" id="UP001271263"/>
    </source>
</evidence>
<organism evidence="1 2">
    <name type="scientific">Shewanella fidelis</name>
    <dbReference type="NCBI Taxonomy" id="173509"/>
    <lineage>
        <taxon>Bacteria</taxon>
        <taxon>Pseudomonadati</taxon>
        <taxon>Pseudomonadota</taxon>
        <taxon>Gammaproteobacteria</taxon>
        <taxon>Alteromonadales</taxon>
        <taxon>Shewanellaceae</taxon>
        <taxon>Shewanella</taxon>
    </lineage>
</organism>
<comment type="caution">
    <text evidence="1">The sequence shown here is derived from an EMBL/GenBank/DDBJ whole genome shotgun (WGS) entry which is preliminary data.</text>
</comment>
<accession>A0ABU4H903</accession>
<dbReference type="EMBL" id="JAPMLD010000002">
    <property type="protein sequence ID" value="MDW4823721.1"/>
    <property type="molecule type" value="Genomic_DNA"/>
</dbReference>
<name>A0ABU4H903_9GAMM</name>
<dbReference type="RefSeq" id="WP_318346725.1">
    <property type="nucleotide sequence ID" value="NZ_JAPMLD010000002.1"/>
</dbReference>
<proteinExistence type="predicted"/>
<protein>
    <submittedName>
        <fullName evidence="1">Uncharacterized protein</fullName>
    </submittedName>
</protein>
<dbReference type="Proteomes" id="UP001271263">
    <property type="component" value="Unassembled WGS sequence"/>
</dbReference>
<reference evidence="1 2" key="1">
    <citation type="journal article" date="2022" name="bioRxiv">
        <title>Prophages regulate Shewanella fidelis 3313 motility and biofilm formation: implications for gut colonization dynamics in Ciona robusta.</title>
        <authorList>
            <person name="Natarajan O."/>
            <person name="Gibboney S.L."/>
            <person name="Young M.N."/>
            <person name="Lim S.J."/>
            <person name="Pluta N."/>
            <person name="Atkinson C.G."/>
            <person name="Leigh B.A."/>
            <person name="Liberti A."/>
            <person name="Kees E.D."/>
            <person name="Breitbart M."/>
            <person name="Gralnick J.A."/>
            <person name="Dishaw L.J."/>
        </authorList>
    </citation>
    <scope>NUCLEOTIDE SEQUENCE [LARGE SCALE GENOMIC DNA]</scope>
    <source>
        <strain evidence="1 2">JG4066</strain>
    </source>
</reference>
<gene>
    <name evidence="1" type="ORF">OS134_06525</name>
</gene>
<keyword evidence="2" id="KW-1185">Reference proteome</keyword>
<evidence type="ECO:0000313" key="1">
    <source>
        <dbReference type="EMBL" id="MDW4823721.1"/>
    </source>
</evidence>